<dbReference type="OrthoDB" id="5503604at2"/>
<proteinExistence type="predicted"/>
<dbReference type="SUPFAM" id="SSF56091">
    <property type="entry name" value="DNA ligase/mRNA capping enzyme, catalytic domain"/>
    <property type="match status" value="1"/>
</dbReference>
<dbReference type="Pfam" id="PF01068">
    <property type="entry name" value="DNA_ligase_A_M"/>
    <property type="match status" value="1"/>
</dbReference>
<name>A0A4Z0BZP7_9BURK</name>
<reference evidence="3 4" key="1">
    <citation type="submission" date="2019-03" db="EMBL/GenBank/DDBJ databases">
        <title>Ramlibacter rhizophilus CCTCC AB2015357, whole genome shotgun sequence.</title>
        <authorList>
            <person name="Zhang X."/>
            <person name="Feng G."/>
            <person name="Zhu H."/>
        </authorList>
    </citation>
    <scope>NUCLEOTIDE SEQUENCE [LARGE SCALE GENOMIC DNA]</scope>
    <source>
        <strain evidence="3 4">CCTCC AB2015357</strain>
    </source>
</reference>
<dbReference type="AlphaFoldDB" id="A0A4Z0BZP7"/>
<evidence type="ECO:0000313" key="3">
    <source>
        <dbReference type="EMBL" id="TFZ04441.1"/>
    </source>
</evidence>
<dbReference type="GO" id="GO:0006281">
    <property type="term" value="P:DNA repair"/>
    <property type="evidence" value="ECO:0007669"/>
    <property type="project" value="InterPro"/>
</dbReference>
<accession>A0A4Z0BZP7</accession>
<evidence type="ECO:0000313" key="4">
    <source>
        <dbReference type="Proteomes" id="UP000297564"/>
    </source>
</evidence>
<organism evidence="3 4">
    <name type="scientific">Ramlibacter rhizophilus</name>
    <dbReference type="NCBI Taxonomy" id="1781167"/>
    <lineage>
        <taxon>Bacteria</taxon>
        <taxon>Pseudomonadati</taxon>
        <taxon>Pseudomonadota</taxon>
        <taxon>Betaproteobacteria</taxon>
        <taxon>Burkholderiales</taxon>
        <taxon>Comamonadaceae</taxon>
        <taxon>Ramlibacter</taxon>
    </lineage>
</organism>
<dbReference type="EMBL" id="SMLL01000001">
    <property type="protein sequence ID" value="TFZ04441.1"/>
    <property type="molecule type" value="Genomic_DNA"/>
</dbReference>
<dbReference type="InterPro" id="IPR012310">
    <property type="entry name" value="DNA_ligase_ATP-dep_cent"/>
</dbReference>
<sequence>MRPAEQLFAPFSSPDWIYEPKFGGYRCMAAVDASSDEPLWRQMRNPGTRVRLLTDAGQECTAWYPEIVRDLDLLPGGPHVIDGEACVLRRDGTSDLRQLQRRARRMGRVPGAPAVTLCCFDLPVCNGRPTMHLPLTRRKELLRELIALIDDPKPALLFVPSLPADADLLQSMTVPKDAGGMGFEMECVVAKRRDSPYRPGLRSDDWRKIKRPGAE</sequence>
<dbReference type="Proteomes" id="UP000297564">
    <property type="component" value="Unassembled WGS sequence"/>
</dbReference>
<feature type="domain" description="ATP-dependent DNA ligase family profile" evidence="2">
    <location>
        <begin position="115"/>
        <end position="215"/>
    </location>
</feature>
<gene>
    <name evidence="3" type="ORF">EZ242_01425</name>
</gene>
<dbReference type="RefSeq" id="WP_135283323.1">
    <property type="nucleotide sequence ID" value="NZ_SMLL01000001.1"/>
</dbReference>
<dbReference type="Gene3D" id="3.30.1490.70">
    <property type="match status" value="1"/>
</dbReference>
<dbReference type="GO" id="GO:0003910">
    <property type="term" value="F:DNA ligase (ATP) activity"/>
    <property type="evidence" value="ECO:0007669"/>
    <property type="project" value="InterPro"/>
</dbReference>
<dbReference type="GO" id="GO:0005524">
    <property type="term" value="F:ATP binding"/>
    <property type="evidence" value="ECO:0007669"/>
    <property type="project" value="InterPro"/>
</dbReference>
<comment type="caution">
    <text evidence="3">The sequence shown here is derived from an EMBL/GenBank/DDBJ whole genome shotgun (WGS) entry which is preliminary data.</text>
</comment>
<feature type="region of interest" description="Disordered" evidence="1">
    <location>
        <begin position="195"/>
        <end position="215"/>
    </location>
</feature>
<dbReference type="GO" id="GO:0006310">
    <property type="term" value="P:DNA recombination"/>
    <property type="evidence" value="ECO:0007669"/>
    <property type="project" value="InterPro"/>
</dbReference>
<dbReference type="Gene3D" id="3.30.470.30">
    <property type="entry name" value="DNA ligase/mRNA capping enzyme"/>
    <property type="match status" value="1"/>
</dbReference>
<protein>
    <recommendedName>
        <fullName evidence="2">ATP-dependent DNA ligase family profile domain-containing protein</fullName>
    </recommendedName>
</protein>
<evidence type="ECO:0000256" key="1">
    <source>
        <dbReference type="SAM" id="MobiDB-lite"/>
    </source>
</evidence>
<evidence type="ECO:0000259" key="2">
    <source>
        <dbReference type="PROSITE" id="PS50160"/>
    </source>
</evidence>
<keyword evidence="4" id="KW-1185">Reference proteome</keyword>
<dbReference type="PROSITE" id="PS50160">
    <property type="entry name" value="DNA_LIGASE_A3"/>
    <property type="match status" value="1"/>
</dbReference>